<dbReference type="Proteomes" id="UP000249390">
    <property type="component" value="Unassembled WGS sequence"/>
</dbReference>
<dbReference type="Pfam" id="PF02458">
    <property type="entry name" value="Transferase"/>
    <property type="match status" value="1"/>
</dbReference>
<comment type="caution">
    <text evidence="2">The sequence shown here is derived from an EMBL/GenBank/DDBJ whole genome shotgun (WGS) entry which is preliminary data.</text>
</comment>
<evidence type="ECO:0000313" key="3">
    <source>
        <dbReference type="Proteomes" id="UP000249390"/>
    </source>
</evidence>
<proteinExistence type="inferred from homology"/>
<accession>A0A328E8G4</accession>
<organism evidence="2 3">
    <name type="scientific">Cuscuta australis</name>
    <dbReference type="NCBI Taxonomy" id="267555"/>
    <lineage>
        <taxon>Eukaryota</taxon>
        <taxon>Viridiplantae</taxon>
        <taxon>Streptophyta</taxon>
        <taxon>Embryophyta</taxon>
        <taxon>Tracheophyta</taxon>
        <taxon>Spermatophyta</taxon>
        <taxon>Magnoliopsida</taxon>
        <taxon>eudicotyledons</taxon>
        <taxon>Gunneridae</taxon>
        <taxon>Pentapetalae</taxon>
        <taxon>asterids</taxon>
        <taxon>lamiids</taxon>
        <taxon>Solanales</taxon>
        <taxon>Convolvulaceae</taxon>
        <taxon>Cuscuteae</taxon>
        <taxon>Cuscuta</taxon>
        <taxon>Cuscuta subgen. Grammica</taxon>
        <taxon>Cuscuta sect. Cleistogrammica</taxon>
    </lineage>
</organism>
<evidence type="ECO:0000256" key="1">
    <source>
        <dbReference type="ARBA" id="ARBA00009861"/>
    </source>
</evidence>
<keyword evidence="3" id="KW-1185">Reference proteome</keyword>
<dbReference type="Gene3D" id="3.30.559.10">
    <property type="entry name" value="Chloramphenicol acetyltransferase-like domain"/>
    <property type="match status" value="1"/>
</dbReference>
<comment type="similarity">
    <text evidence="1">Belongs to the plant acyltransferase family.</text>
</comment>
<dbReference type="EMBL" id="NQVE01000009">
    <property type="protein sequence ID" value="RAL54294.1"/>
    <property type="molecule type" value="Genomic_DNA"/>
</dbReference>
<gene>
    <name evidence="2" type="ORF">DM860_001422</name>
</gene>
<dbReference type="PANTHER" id="PTHR31642:SF160">
    <property type="entry name" value="HXXXD-TYPE ACYL-TRANSFERASE FAMILY PROTEIN"/>
    <property type="match status" value="1"/>
</dbReference>
<sequence length="253" mass="27554">MVADDNMMRTTPIVVVDNSLRVDFIAKSVVKVAAAASQNKPHILRLSNLDLLAGRFPVTYFYFFRNPNHHPHQEAASTGLSSSVIDHFKFSLSPCLSLFYPFAGRIVANPATAEPEISCDNNGVLVVEARANIPLKELQFYDLNQCLEGGLMLVPAHQSATDDDFAVQVQITGYARGGLSLTVSFDHALGDASSFGKFLLTWSELAREMPPSCSPTLTTVVFSPAHGLLHGSTPLSLSSVYHGLVWIEHSIVR</sequence>
<dbReference type="GO" id="GO:0016747">
    <property type="term" value="F:acyltransferase activity, transferring groups other than amino-acyl groups"/>
    <property type="evidence" value="ECO:0007669"/>
    <property type="project" value="TreeGrafter"/>
</dbReference>
<reference evidence="2 3" key="1">
    <citation type="submission" date="2018-06" db="EMBL/GenBank/DDBJ databases">
        <title>The Genome of Cuscuta australis (Dodder) Provides Insight into the Evolution of Plant Parasitism.</title>
        <authorList>
            <person name="Liu H."/>
        </authorList>
    </citation>
    <scope>NUCLEOTIDE SEQUENCE [LARGE SCALE GENOMIC DNA]</scope>
    <source>
        <strain evidence="3">cv. Yunnan</strain>
        <tissue evidence="2">Vines</tissue>
    </source>
</reference>
<name>A0A328E8G4_9ASTE</name>
<dbReference type="InterPro" id="IPR023213">
    <property type="entry name" value="CAT-like_dom_sf"/>
</dbReference>
<evidence type="ECO:0000313" key="2">
    <source>
        <dbReference type="EMBL" id="RAL54294.1"/>
    </source>
</evidence>
<protein>
    <submittedName>
        <fullName evidence="2">Uncharacterized protein</fullName>
    </submittedName>
</protein>
<dbReference type="PANTHER" id="PTHR31642">
    <property type="entry name" value="TRICHOTHECENE 3-O-ACETYLTRANSFERASE"/>
    <property type="match status" value="1"/>
</dbReference>
<dbReference type="AlphaFoldDB" id="A0A328E8G4"/>
<dbReference type="InterPro" id="IPR050317">
    <property type="entry name" value="Plant_Fungal_Acyltransferase"/>
</dbReference>